<accession>A0A6F9DR86</accession>
<reference evidence="4" key="1">
    <citation type="submission" date="2020-04" db="EMBL/GenBank/DDBJ databases">
        <authorList>
            <person name="Neveu A P."/>
        </authorList>
    </citation>
    <scope>NUCLEOTIDE SEQUENCE</scope>
    <source>
        <tissue evidence="4">Whole embryo</tissue>
    </source>
</reference>
<sequence length="333" mass="35204">MQQRKTSSSHIVNTDCIFNMETSFALTALCVCSLLACSASQRVLSNLTVSPSPDQALGSTLRTSITLENSNFNIGWWFGSIRIYRCIFLPPGSINCAVGATVTSRVNASRQIASTGVTIDVNIFNLVPTDNGLRIQVLDSLNVTLDAGKILNVKECTNLPSPVISNITTSPCGFGCKGTFSCESGYSGNGTGTCQNNAMWDIGTSICNKICNNTNIPTNSTFQAPTSGTTVSPNTQTLNCIGNYAGTVTAQCLADGNWNIISYDCNGTCDQRMIPSDISLNNSLMAVSQVGESVIVPCNAGNVTYIGIAYANCTGPGQWESSNCSGELFYTAL</sequence>
<evidence type="ECO:0000256" key="2">
    <source>
        <dbReference type="PROSITE-ProRule" id="PRU00302"/>
    </source>
</evidence>
<evidence type="ECO:0000313" key="4">
    <source>
        <dbReference type="EMBL" id="CAB3265954.1"/>
    </source>
</evidence>
<proteinExistence type="evidence at transcript level"/>
<evidence type="ECO:0000259" key="3">
    <source>
        <dbReference type="PROSITE" id="PS50923"/>
    </source>
</evidence>
<dbReference type="GO" id="GO:0030246">
    <property type="term" value="F:carbohydrate binding"/>
    <property type="evidence" value="ECO:0007669"/>
    <property type="project" value="UniProtKB-KW"/>
</dbReference>
<comment type="caution">
    <text evidence="2">Lacks conserved residue(s) required for the propagation of feature annotation.</text>
</comment>
<name>A0A6F9DR86_9ASCI</name>
<dbReference type="EMBL" id="LR790092">
    <property type="protein sequence ID" value="CAB3265954.1"/>
    <property type="molecule type" value="mRNA"/>
</dbReference>
<feature type="domain" description="Sushi" evidence="3">
    <location>
        <begin position="154"/>
        <end position="209"/>
    </location>
</feature>
<keyword evidence="1" id="KW-1015">Disulfide bond</keyword>
<organism evidence="4">
    <name type="scientific">Phallusia mammillata</name>
    <dbReference type="NCBI Taxonomy" id="59560"/>
    <lineage>
        <taxon>Eukaryota</taxon>
        <taxon>Metazoa</taxon>
        <taxon>Chordata</taxon>
        <taxon>Tunicata</taxon>
        <taxon>Ascidiacea</taxon>
        <taxon>Phlebobranchia</taxon>
        <taxon>Ascidiidae</taxon>
        <taxon>Phallusia</taxon>
    </lineage>
</organism>
<evidence type="ECO:0000256" key="1">
    <source>
        <dbReference type="ARBA" id="ARBA00023157"/>
    </source>
</evidence>
<dbReference type="AlphaFoldDB" id="A0A6F9DR86"/>
<dbReference type="InterPro" id="IPR000436">
    <property type="entry name" value="Sushi_SCR_CCP_dom"/>
</dbReference>
<keyword evidence="2" id="KW-0768">Sushi</keyword>
<dbReference type="PROSITE" id="PS50923">
    <property type="entry name" value="SUSHI"/>
    <property type="match status" value="1"/>
</dbReference>
<protein>
    <submittedName>
        <fullName evidence="4">E-selectin-like</fullName>
    </submittedName>
</protein>
<keyword evidence="4" id="KW-0430">Lectin</keyword>
<gene>
    <name evidence="4" type="primary">Sele-005</name>
</gene>